<protein>
    <submittedName>
        <fullName evidence="1">Uncharacterized protein</fullName>
    </submittedName>
</protein>
<proteinExistence type="predicted"/>
<dbReference type="Proteomes" id="UP001056120">
    <property type="component" value="Linkage Group LG12"/>
</dbReference>
<reference evidence="2" key="1">
    <citation type="journal article" date="2022" name="Mol. Ecol. Resour.">
        <title>The genomes of chicory, endive, great burdock and yacon provide insights into Asteraceae palaeo-polyploidization history and plant inulin production.</title>
        <authorList>
            <person name="Fan W."/>
            <person name="Wang S."/>
            <person name="Wang H."/>
            <person name="Wang A."/>
            <person name="Jiang F."/>
            <person name="Liu H."/>
            <person name="Zhao H."/>
            <person name="Xu D."/>
            <person name="Zhang Y."/>
        </authorList>
    </citation>
    <scope>NUCLEOTIDE SEQUENCE [LARGE SCALE GENOMIC DNA]</scope>
    <source>
        <strain evidence="2">cv. Yunnan</strain>
    </source>
</reference>
<keyword evidence="2" id="KW-1185">Reference proteome</keyword>
<accession>A0ACB9HJA8</accession>
<organism evidence="1 2">
    <name type="scientific">Smallanthus sonchifolius</name>
    <dbReference type="NCBI Taxonomy" id="185202"/>
    <lineage>
        <taxon>Eukaryota</taxon>
        <taxon>Viridiplantae</taxon>
        <taxon>Streptophyta</taxon>
        <taxon>Embryophyta</taxon>
        <taxon>Tracheophyta</taxon>
        <taxon>Spermatophyta</taxon>
        <taxon>Magnoliopsida</taxon>
        <taxon>eudicotyledons</taxon>
        <taxon>Gunneridae</taxon>
        <taxon>Pentapetalae</taxon>
        <taxon>asterids</taxon>
        <taxon>campanulids</taxon>
        <taxon>Asterales</taxon>
        <taxon>Asteraceae</taxon>
        <taxon>Asteroideae</taxon>
        <taxon>Heliantheae alliance</taxon>
        <taxon>Millerieae</taxon>
        <taxon>Smallanthus</taxon>
    </lineage>
</organism>
<reference evidence="1 2" key="2">
    <citation type="journal article" date="2022" name="Mol. Ecol. Resour.">
        <title>The genomes of chicory, endive, great burdock and yacon provide insights into Asteraceae paleo-polyploidization history and plant inulin production.</title>
        <authorList>
            <person name="Fan W."/>
            <person name="Wang S."/>
            <person name="Wang H."/>
            <person name="Wang A."/>
            <person name="Jiang F."/>
            <person name="Liu H."/>
            <person name="Zhao H."/>
            <person name="Xu D."/>
            <person name="Zhang Y."/>
        </authorList>
    </citation>
    <scope>NUCLEOTIDE SEQUENCE [LARGE SCALE GENOMIC DNA]</scope>
    <source>
        <strain evidence="2">cv. Yunnan</strain>
        <tissue evidence="1">Leaves</tissue>
    </source>
</reference>
<comment type="caution">
    <text evidence="1">The sequence shown here is derived from an EMBL/GenBank/DDBJ whole genome shotgun (WGS) entry which is preliminary data.</text>
</comment>
<evidence type="ECO:0000313" key="2">
    <source>
        <dbReference type="Proteomes" id="UP001056120"/>
    </source>
</evidence>
<evidence type="ECO:0000313" key="1">
    <source>
        <dbReference type="EMBL" id="KAI3795899.1"/>
    </source>
</evidence>
<sequence>MMAEVENLGEKVLLNEDKVHPKIYERDPHDSSVWYLDNGASNHMTGCANHFITIDHKVNGLVRFSDGSKVRIEGRGSIIFNCKNGEQRVVDDVYYIPDLCSNILSLGQMTENGCKVWMDEDQLWVYEEGYKLLMQVQRSQNRLYKITLKVGTPSLVHGNLTTMQGEQFCNACMMAKQKRNSFPKQSMYRASKPFELVHTNLCGPISPPTLGGNRYFMLFVDDYTRYMRVYTIQNKSDALGVFKKFKQEVELEHVLKVKALKSD</sequence>
<dbReference type="EMBL" id="CM042029">
    <property type="protein sequence ID" value="KAI3795899.1"/>
    <property type="molecule type" value="Genomic_DNA"/>
</dbReference>
<gene>
    <name evidence="1" type="ORF">L1987_38559</name>
</gene>
<name>A0ACB9HJA8_9ASTR</name>